<dbReference type="Proteomes" id="UP001319080">
    <property type="component" value="Unassembled WGS sequence"/>
</dbReference>
<dbReference type="PANTHER" id="PTHR34299">
    <property type="entry name" value="DIACYLGLYCEROL KINASE"/>
    <property type="match status" value="1"/>
</dbReference>
<protein>
    <submittedName>
        <fullName evidence="20">Diacylglycerol kinase family protein</fullName>
    </submittedName>
</protein>
<evidence type="ECO:0000313" key="20">
    <source>
        <dbReference type="EMBL" id="MBT1711728.1"/>
    </source>
</evidence>
<keyword evidence="13" id="KW-0594">Phospholipid biosynthesis</keyword>
<evidence type="ECO:0000313" key="21">
    <source>
        <dbReference type="Proteomes" id="UP001319080"/>
    </source>
</evidence>
<dbReference type="GO" id="GO:0005524">
    <property type="term" value="F:ATP binding"/>
    <property type="evidence" value="ECO:0007669"/>
    <property type="project" value="UniProtKB-KW"/>
</dbReference>
<evidence type="ECO:0000256" key="17">
    <source>
        <dbReference type="PIRSR" id="PIRSR600829-3"/>
    </source>
</evidence>
<dbReference type="RefSeq" id="WP_254087298.1">
    <property type="nucleotide sequence ID" value="NZ_JAHESE010000039.1"/>
</dbReference>
<evidence type="ECO:0000256" key="13">
    <source>
        <dbReference type="ARBA" id="ARBA00023209"/>
    </source>
</evidence>
<dbReference type="InterPro" id="IPR000829">
    <property type="entry name" value="DAGK"/>
</dbReference>
<dbReference type="GO" id="GO:0016301">
    <property type="term" value="F:kinase activity"/>
    <property type="evidence" value="ECO:0007669"/>
    <property type="project" value="UniProtKB-KW"/>
</dbReference>
<keyword evidence="6 19" id="KW-0812">Transmembrane</keyword>
<evidence type="ECO:0000256" key="16">
    <source>
        <dbReference type="PIRSR" id="PIRSR600829-2"/>
    </source>
</evidence>
<gene>
    <name evidence="20" type="ORF">KK062_26035</name>
</gene>
<feature type="binding site" evidence="17">
    <location>
        <position position="10"/>
    </location>
    <ligand>
        <name>ATP</name>
        <dbReference type="ChEBI" id="CHEBI:30616"/>
    </ligand>
</feature>
<accession>A0AAP2E269</accession>
<keyword evidence="18" id="KW-0460">Magnesium</keyword>
<comment type="similarity">
    <text evidence="2">Belongs to the bacterial diacylglycerol kinase family.</text>
</comment>
<dbReference type="GO" id="GO:0005886">
    <property type="term" value="C:plasma membrane"/>
    <property type="evidence" value="ECO:0007669"/>
    <property type="project" value="UniProtKB-SubCell"/>
</dbReference>
<organism evidence="20 21">
    <name type="scientific">Dawidia cretensis</name>
    <dbReference type="NCBI Taxonomy" id="2782350"/>
    <lineage>
        <taxon>Bacteria</taxon>
        <taxon>Pseudomonadati</taxon>
        <taxon>Bacteroidota</taxon>
        <taxon>Cytophagia</taxon>
        <taxon>Cytophagales</taxon>
        <taxon>Chryseotaleaceae</taxon>
        <taxon>Dawidia</taxon>
    </lineage>
</organism>
<feature type="active site" description="Proton acceptor" evidence="15">
    <location>
        <position position="62"/>
    </location>
</feature>
<comment type="subcellular location">
    <subcellularLocation>
        <location evidence="1">Cell membrane</location>
        <topology evidence="1">Multi-pass membrane protein</topology>
    </subcellularLocation>
</comment>
<evidence type="ECO:0000256" key="3">
    <source>
        <dbReference type="ARBA" id="ARBA00022475"/>
    </source>
</evidence>
<feature type="binding site" evidence="17">
    <location>
        <position position="69"/>
    </location>
    <ligand>
        <name>ATP</name>
        <dbReference type="ChEBI" id="CHEBI:30616"/>
    </ligand>
</feature>
<keyword evidence="12 19" id="KW-0472">Membrane</keyword>
<evidence type="ECO:0000256" key="7">
    <source>
        <dbReference type="ARBA" id="ARBA00022741"/>
    </source>
</evidence>
<dbReference type="AlphaFoldDB" id="A0AAP2E269"/>
<comment type="caution">
    <text evidence="20">The sequence shown here is derived from an EMBL/GenBank/DDBJ whole genome shotgun (WGS) entry which is preliminary data.</text>
</comment>
<evidence type="ECO:0000256" key="9">
    <source>
        <dbReference type="ARBA" id="ARBA00022840"/>
    </source>
</evidence>
<keyword evidence="8 20" id="KW-0418">Kinase</keyword>
<feature type="transmembrane region" description="Helical" evidence="19">
    <location>
        <begin position="26"/>
        <end position="44"/>
    </location>
</feature>
<dbReference type="CDD" id="cd14265">
    <property type="entry name" value="UDPK_IM_like"/>
    <property type="match status" value="1"/>
</dbReference>
<evidence type="ECO:0000256" key="8">
    <source>
        <dbReference type="ARBA" id="ARBA00022777"/>
    </source>
</evidence>
<sequence length="118" mass="12797">MKTFLQSVRYALQGLQAAFGGRNFRIQLGMALLVLAAGSYFSITRLEWCVVLFNIALVLSLEVVNSSLENLVDLVTRERHPLAGKVKDLAAGAVVVASGMAIVMGVIVFWPYVEAVVN</sequence>
<keyword evidence="11" id="KW-0443">Lipid metabolism</keyword>
<proteinExistence type="inferred from homology"/>
<dbReference type="GO" id="GO:0008654">
    <property type="term" value="P:phospholipid biosynthetic process"/>
    <property type="evidence" value="ECO:0007669"/>
    <property type="project" value="UniProtKB-KW"/>
</dbReference>
<evidence type="ECO:0000256" key="2">
    <source>
        <dbReference type="ARBA" id="ARBA00005967"/>
    </source>
</evidence>
<dbReference type="GO" id="GO:0046872">
    <property type="term" value="F:metal ion binding"/>
    <property type="evidence" value="ECO:0007669"/>
    <property type="project" value="UniProtKB-KW"/>
</dbReference>
<name>A0AAP2E269_9BACT</name>
<keyword evidence="21" id="KW-1185">Reference proteome</keyword>
<evidence type="ECO:0000256" key="6">
    <source>
        <dbReference type="ARBA" id="ARBA00022692"/>
    </source>
</evidence>
<evidence type="ECO:0000256" key="12">
    <source>
        <dbReference type="ARBA" id="ARBA00023136"/>
    </source>
</evidence>
<evidence type="ECO:0000256" key="14">
    <source>
        <dbReference type="ARBA" id="ARBA00023264"/>
    </source>
</evidence>
<dbReference type="PROSITE" id="PS01069">
    <property type="entry name" value="DAGK_PROKAR"/>
    <property type="match status" value="1"/>
</dbReference>
<evidence type="ECO:0000256" key="18">
    <source>
        <dbReference type="PIRSR" id="PIRSR600829-4"/>
    </source>
</evidence>
<dbReference type="InterPro" id="IPR033717">
    <property type="entry name" value="UDPK"/>
</dbReference>
<feature type="binding site" evidence="17">
    <location>
        <begin position="87"/>
        <end position="88"/>
    </location>
    <ligand>
        <name>ATP</name>
        <dbReference type="ChEBI" id="CHEBI:30616"/>
    </ligand>
</feature>
<keyword evidence="9 17" id="KW-0067">ATP-binding</keyword>
<evidence type="ECO:0000256" key="5">
    <source>
        <dbReference type="ARBA" id="ARBA00022679"/>
    </source>
</evidence>
<evidence type="ECO:0000256" key="10">
    <source>
        <dbReference type="ARBA" id="ARBA00022989"/>
    </source>
</evidence>
<evidence type="ECO:0000256" key="11">
    <source>
        <dbReference type="ARBA" id="ARBA00023098"/>
    </source>
</evidence>
<comment type="cofactor">
    <cofactor evidence="18">
        <name>Mg(2+)</name>
        <dbReference type="ChEBI" id="CHEBI:18420"/>
    </cofactor>
    <text evidence="18">Mn(2+), Zn(2+), Cd(2+) and Co(2+) support activity to lesser extents.</text>
</comment>
<evidence type="ECO:0000256" key="1">
    <source>
        <dbReference type="ARBA" id="ARBA00004651"/>
    </source>
</evidence>
<dbReference type="Pfam" id="PF01219">
    <property type="entry name" value="DAGK_prokar"/>
    <property type="match status" value="1"/>
</dbReference>
<feature type="transmembrane region" description="Helical" evidence="19">
    <location>
        <begin position="89"/>
        <end position="113"/>
    </location>
</feature>
<feature type="binding site" evidence="16">
    <location>
        <position position="62"/>
    </location>
    <ligand>
        <name>substrate</name>
    </ligand>
</feature>
<dbReference type="InterPro" id="IPR036945">
    <property type="entry name" value="DAGK_sf"/>
</dbReference>
<keyword evidence="4" id="KW-0444">Lipid biosynthesis</keyword>
<keyword evidence="14" id="KW-1208">Phospholipid metabolism</keyword>
<reference evidence="20 21" key="1">
    <citation type="submission" date="2021-05" db="EMBL/GenBank/DDBJ databases">
        <title>A Polyphasic approach of four new species of the genus Ohtaekwangia: Ohtaekwangia histidinii sp. nov., Ohtaekwangia cretensis sp. nov., Ohtaekwangia indiensis sp. nov., Ohtaekwangia reichenbachii sp. nov. from diverse environment.</title>
        <authorList>
            <person name="Octaviana S."/>
        </authorList>
    </citation>
    <scope>NUCLEOTIDE SEQUENCE [LARGE SCALE GENOMIC DNA]</scope>
    <source>
        <strain evidence="20 21">PWU5</strain>
    </source>
</reference>
<keyword evidence="7 17" id="KW-0547">Nucleotide-binding</keyword>
<evidence type="ECO:0000256" key="19">
    <source>
        <dbReference type="SAM" id="Phobius"/>
    </source>
</evidence>
<evidence type="ECO:0000256" key="4">
    <source>
        <dbReference type="ARBA" id="ARBA00022516"/>
    </source>
</evidence>
<feature type="binding site" evidence="18">
    <location>
        <position position="69"/>
    </location>
    <ligand>
        <name>a divalent metal cation</name>
        <dbReference type="ChEBI" id="CHEBI:60240"/>
    </ligand>
</feature>
<keyword evidence="10 19" id="KW-1133">Transmembrane helix</keyword>
<keyword evidence="3" id="KW-1003">Cell membrane</keyword>
<feature type="binding site" evidence="17">
    <location>
        <begin position="78"/>
        <end position="80"/>
    </location>
    <ligand>
        <name>ATP</name>
        <dbReference type="ChEBI" id="CHEBI:30616"/>
    </ligand>
</feature>
<dbReference type="Gene3D" id="1.10.287.3610">
    <property type="match status" value="1"/>
</dbReference>
<dbReference type="PANTHER" id="PTHR34299:SF1">
    <property type="entry name" value="DIACYLGLYCEROL KINASE"/>
    <property type="match status" value="1"/>
</dbReference>
<keyword evidence="5" id="KW-0808">Transferase</keyword>
<dbReference type="EMBL" id="JAHESE010000039">
    <property type="protein sequence ID" value="MBT1711728.1"/>
    <property type="molecule type" value="Genomic_DNA"/>
</dbReference>
<evidence type="ECO:0000256" key="15">
    <source>
        <dbReference type="PIRSR" id="PIRSR600829-1"/>
    </source>
</evidence>
<keyword evidence="18" id="KW-0479">Metal-binding</keyword>